<comment type="caution">
    <text evidence="1">The sequence shown here is derived from an EMBL/GenBank/DDBJ whole genome shotgun (WGS) entry which is preliminary data.</text>
</comment>
<gene>
    <name evidence="1" type="ORF">FHP06_09050</name>
</gene>
<dbReference type="SUPFAM" id="SSF140804">
    <property type="entry name" value="YidB-like"/>
    <property type="match status" value="1"/>
</dbReference>
<dbReference type="Proteomes" id="UP000321571">
    <property type="component" value="Unassembled WGS sequence"/>
</dbReference>
<dbReference type="EMBL" id="VDUX01000004">
    <property type="protein sequence ID" value="TXL60580.1"/>
    <property type="molecule type" value="Genomic_DNA"/>
</dbReference>
<dbReference type="InterPro" id="IPR027405">
    <property type="entry name" value="YidB-like"/>
</dbReference>
<dbReference type="OrthoDB" id="3577641at2"/>
<organism evidence="1 2">
    <name type="scientific">Aeromicrobium terrae</name>
    <dbReference type="NCBI Taxonomy" id="2498846"/>
    <lineage>
        <taxon>Bacteria</taxon>
        <taxon>Bacillati</taxon>
        <taxon>Actinomycetota</taxon>
        <taxon>Actinomycetes</taxon>
        <taxon>Propionibacteriales</taxon>
        <taxon>Nocardioidaceae</taxon>
        <taxon>Aeromicrobium</taxon>
    </lineage>
</organism>
<keyword evidence="2" id="KW-1185">Reference proteome</keyword>
<evidence type="ECO:0000313" key="1">
    <source>
        <dbReference type="EMBL" id="TXL60580.1"/>
    </source>
</evidence>
<sequence>MAITDDVLAEIDDDTLSTIADRLGIDQAQARAVVADAVPALVGGLGNNVQSEDGAASLARALGDHADAQPLSNLDDLVGGLLGGGILKHVFGDKVPDVSDAIGSKNGTSGVDAQRILAVVAPIVMAILAKKLGGQAGGGAAQQQPDLGSILGSILGGR</sequence>
<dbReference type="RefSeq" id="WP_147686001.1">
    <property type="nucleotide sequence ID" value="NZ_VDUX01000004.1"/>
</dbReference>
<dbReference type="AlphaFoldDB" id="A0A5C8NH50"/>
<dbReference type="InterPro" id="IPR009282">
    <property type="entry name" value="DUF937"/>
</dbReference>
<accession>A0A5C8NH50</accession>
<proteinExistence type="predicted"/>
<name>A0A5C8NH50_9ACTN</name>
<evidence type="ECO:0000313" key="2">
    <source>
        <dbReference type="Proteomes" id="UP000321571"/>
    </source>
</evidence>
<reference evidence="1 2" key="1">
    <citation type="submission" date="2019-06" db="EMBL/GenBank/DDBJ databases">
        <title>Aeromicrobium sp. nov., isolated from a maize field.</title>
        <authorList>
            <person name="Lin S.-Y."/>
            <person name="Tsai C.-F."/>
            <person name="Young C.-C."/>
        </authorList>
    </citation>
    <scope>NUCLEOTIDE SEQUENCE [LARGE SCALE GENOMIC DNA]</scope>
    <source>
        <strain evidence="1 2">CC-CFT486</strain>
    </source>
</reference>
<dbReference type="Pfam" id="PF06078">
    <property type="entry name" value="DUF937"/>
    <property type="match status" value="1"/>
</dbReference>
<protein>
    <submittedName>
        <fullName evidence="1">DUF937 domain-containing protein</fullName>
    </submittedName>
</protein>